<dbReference type="PROSITE" id="PS01029">
    <property type="entry name" value="DEHYDROQUINASE_II"/>
    <property type="match status" value="1"/>
</dbReference>
<evidence type="ECO:0000313" key="12">
    <source>
        <dbReference type="Proteomes" id="UP000254854"/>
    </source>
</evidence>
<feature type="binding site" evidence="7 9">
    <location>
        <position position="80"/>
    </location>
    <ligand>
        <name>substrate</name>
    </ligand>
</feature>
<dbReference type="Proteomes" id="UP000254854">
    <property type="component" value="Unassembled WGS sequence"/>
</dbReference>
<dbReference type="NCBIfam" id="NF003806">
    <property type="entry name" value="PRK05395.1-3"/>
    <property type="match status" value="1"/>
</dbReference>
<dbReference type="EC" id="4.2.1.10" evidence="5 7"/>
<evidence type="ECO:0000256" key="9">
    <source>
        <dbReference type="PIRSR" id="PIRSR001399-2"/>
    </source>
</evidence>
<gene>
    <name evidence="7 11" type="primary">aroQ</name>
    <name evidence="11" type="ORF">NCTC13734_02130</name>
</gene>
<evidence type="ECO:0000256" key="7">
    <source>
        <dbReference type="HAMAP-Rule" id="MF_00169"/>
    </source>
</evidence>
<dbReference type="GO" id="GO:0009073">
    <property type="term" value="P:aromatic amino acid family biosynthetic process"/>
    <property type="evidence" value="ECO:0007669"/>
    <property type="project" value="UniProtKB-KW"/>
</dbReference>
<evidence type="ECO:0000256" key="8">
    <source>
        <dbReference type="PIRSR" id="PIRSR001399-1"/>
    </source>
</evidence>
<reference evidence="11 12" key="1">
    <citation type="submission" date="2018-06" db="EMBL/GenBank/DDBJ databases">
        <authorList>
            <consortium name="Pathogen Informatics"/>
            <person name="Doyle S."/>
        </authorList>
    </citation>
    <scope>NUCLEOTIDE SEQUENCE [LARGE SCALE GENOMIC DNA]</scope>
    <source>
        <strain evidence="11 12">NCTC13734</strain>
    </source>
</reference>
<comment type="subunit">
    <text evidence="4 7">Homododecamer.</text>
</comment>
<dbReference type="HAMAP" id="MF_00169">
    <property type="entry name" value="AroQ"/>
    <property type="match status" value="1"/>
</dbReference>
<comment type="similarity">
    <text evidence="3 7">Belongs to the type-II 3-dehydroquinase family.</text>
</comment>
<proteinExistence type="inferred from homology"/>
<dbReference type="NCBIfam" id="NF003807">
    <property type="entry name" value="PRK05395.1-4"/>
    <property type="match status" value="1"/>
</dbReference>
<sequence>MRKILIINGPNINLLGKREPEIYGFETYDNLCNTIQDCAIVLDVGVDIYQSNHEGKIIDKIQDAYGKYDSIIINAGAYAHTSIAILDALRAVNIRTVEVHLTNIYKRESYRRKSFISEFAEKNFLGEGSNCYIEAMKWIISN</sequence>
<evidence type="ECO:0000256" key="4">
    <source>
        <dbReference type="ARBA" id="ARBA00011193"/>
    </source>
</evidence>
<dbReference type="CDD" id="cd00466">
    <property type="entry name" value="DHQase_II"/>
    <property type="match status" value="1"/>
</dbReference>
<evidence type="ECO:0000256" key="5">
    <source>
        <dbReference type="ARBA" id="ARBA00012060"/>
    </source>
</evidence>
<dbReference type="NCBIfam" id="NF003805">
    <property type="entry name" value="PRK05395.1-2"/>
    <property type="match status" value="1"/>
</dbReference>
<feature type="site" description="Transition state stabilizer" evidence="7 10">
    <location>
        <position position="18"/>
    </location>
</feature>
<feature type="binding site" evidence="7 9">
    <location>
        <position position="111"/>
    </location>
    <ligand>
        <name>substrate</name>
    </ligand>
</feature>
<dbReference type="PANTHER" id="PTHR21272">
    <property type="entry name" value="CATABOLIC 3-DEHYDROQUINASE"/>
    <property type="match status" value="1"/>
</dbReference>
<organism evidence="11 12">
    <name type="scientific">Streptococcus pneumoniae</name>
    <dbReference type="NCBI Taxonomy" id="1313"/>
    <lineage>
        <taxon>Bacteria</taxon>
        <taxon>Bacillati</taxon>
        <taxon>Bacillota</taxon>
        <taxon>Bacilli</taxon>
        <taxon>Lactobacillales</taxon>
        <taxon>Streptococcaceae</taxon>
        <taxon>Streptococcus</taxon>
    </lineage>
</organism>
<name>A0AAX2LE38_STREE</name>
<comment type="pathway">
    <text evidence="2 7">Metabolic intermediate biosynthesis; chorismate biosynthesis; chorismate from D-erythrose 4-phosphate and phosphoenolpyruvate: step 3/7.</text>
</comment>
<dbReference type="InterPro" id="IPR036441">
    <property type="entry name" value="DHquinase_II_sf"/>
</dbReference>
<dbReference type="PIRSF" id="PIRSF001399">
    <property type="entry name" value="DHquinase_II"/>
    <property type="match status" value="1"/>
</dbReference>
<comment type="catalytic activity">
    <reaction evidence="1 7">
        <text>3-dehydroquinate = 3-dehydroshikimate + H2O</text>
        <dbReference type="Rhea" id="RHEA:21096"/>
        <dbReference type="ChEBI" id="CHEBI:15377"/>
        <dbReference type="ChEBI" id="CHEBI:16630"/>
        <dbReference type="ChEBI" id="CHEBI:32364"/>
        <dbReference type="EC" id="4.2.1.10"/>
    </reaction>
</comment>
<evidence type="ECO:0000256" key="3">
    <source>
        <dbReference type="ARBA" id="ARBA00011037"/>
    </source>
</evidence>
<keyword evidence="7" id="KW-0028">Amino-acid biosynthesis</keyword>
<dbReference type="AlphaFoldDB" id="A0AAX2LE38"/>
<comment type="function">
    <text evidence="7">Catalyzes a trans-dehydration via an enolate intermediate.</text>
</comment>
<dbReference type="GO" id="GO:0009423">
    <property type="term" value="P:chorismate biosynthetic process"/>
    <property type="evidence" value="ECO:0007669"/>
    <property type="project" value="UniProtKB-UniRule"/>
</dbReference>
<dbReference type="GO" id="GO:0003855">
    <property type="term" value="F:3-dehydroquinate dehydratase activity"/>
    <property type="evidence" value="ECO:0007669"/>
    <property type="project" value="UniProtKB-UniRule"/>
</dbReference>
<dbReference type="Pfam" id="PF01220">
    <property type="entry name" value="DHquinase_II"/>
    <property type="match status" value="1"/>
</dbReference>
<dbReference type="RefSeq" id="WP_062624041.1">
    <property type="nucleotide sequence ID" value="NZ_UHFW01000006.1"/>
</dbReference>
<dbReference type="InterPro" id="IPR018509">
    <property type="entry name" value="DHquinase_II_CS"/>
</dbReference>
<feature type="active site" description="Proton donor" evidence="7 8">
    <location>
        <position position="100"/>
    </location>
</feature>
<dbReference type="Gene3D" id="3.40.50.9100">
    <property type="entry name" value="Dehydroquinase, class II"/>
    <property type="match status" value="1"/>
</dbReference>
<dbReference type="EMBL" id="UHFW01000006">
    <property type="protein sequence ID" value="SUN91557.1"/>
    <property type="molecule type" value="Genomic_DNA"/>
</dbReference>
<keyword evidence="7" id="KW-0057">Aromatic amino acid biosynthesis</keyword>
<accession>A0AAX2LE38</accession>
<comment type="caution">
    <text evidence="11">The sequence shown here is derived from an EMBL/GenBank/DDBJ whole genome shotgun (WGS) entry which is preliminary data.</text>
</comment>
<evidence type="ECO:0000313" key="11">
    <source>
        <dbReference type="EMBL" id="SUN91557.1"/>
    </source>
</evidence>
<feature type="active site" description="Proton acceptor" evidence="7 8">
    <location>
        <position position="23"/>
    </location>
</feature>
<evidence type="ECO:0000256" key="6">
    <source>
        <dbReference type="ARBA" id="ARBA00023239"/>
    </source>
</evidence>
<dbReference type="PANTHER" id="PTHR21272:SF3">
    <property type="entry name" value="CATABOLIC 3-DEHYDROQUINASE"/>
    <property type="match status" value="1"/>
</dbReference>
<dbReference type="GO" id="GO:0008652">
    <property type="term" value="P:amino acid biosynthetic process"/>
    <property type="evidence" value="ECO:0007669"/>
    <property type="project" value="UniProtKB-KW"/>
</dbReference>
<protein>
    <recommendedName>
        <fullName evidence="5 7">3-dehydroquinate dehydratase</fullName>
        <shortName evidence="7">3-dehydroquinase</shortName>
        <ecNumber evidence="5 7">4.2.1.10</ecNumber>
    </recommendedName>
    <alternativeName>
        <fullName evidence="7">Type II DHQase</fullName>
    </alternativeName>
</protein>
<dbReference type="InterPro" id="IPR001874">
    <property type="entry name" value="DHquinase_II"/>
</dbReference>
<evidence type="ECO:0000256" key="10">
    <source>
        <dbReference type="PIRSR" id="PIRSR001399-3"/>
    </source>
</evidence>
<dbReference type="GO" id="GO:0019631">
    <property type="term" value="P:quinate catabolic process"/>
    <property type="evidence" value="ECO:0007669"/>
    <property type="project" value="TreeGrafter"/>
</dbReference>
<feature type="binding site" evidence="7 9">
    <location>
        <position position="74"/>
    </location>
    <ligand>
        <name>substrate</name>
    </ligand>
</feature>
<dbReference type="SUPFAM" id="SSF52304">
    <property type="entry name" value="Type II 3-dehydroquinate dehydratase"/>
    <property type="match status" value="1"/>
</dbReference>
<keyword evidence="6 7" id="KW-0456">Lyase</keyword>
<feature type="binding site" evidence="7 9">
    <location>
        <begin position="101"/>
        <end position="102"/>
    </location>
    <ligand>
        <name>substrate</name>
    </ligand>
</feature>
<feature type="binding site" evidence="7 9">
    <location>
        <position position="87"/>
    </location>
    <ligand>
        <name>substrate</name>
    </ligand>
</feature>
<evidence type="ECO:0000256" key="2">
    <source>
        <dbReference type="ARBA" id="ARBA00004902"/>
    </source>
</evidence>
<evidence type="ECO:0000256" key="1">
    <source>
        <dbReference type="ARBA" id="ARBA00001864"/>
    </source>
</evidence>